<dbReference type="PROSITE" id="PS01152">
    <property type="entry name" value="HESB"/>
    <property type="match status" value="1"/>
</dbReference>
<dbReference type="EMBL" id="JBHSOZ010000002">
    <property type="protein sequence ID" value="MFC5711164.1"/>
    <property type="molecule type" value="Genomic_DNA"/>
</dbReference>
<keyword evidence="3" id="KW-1185">Reference proteome</keyword>
<dbReference type="NCBIfam" id="TIGR00049">
    <property type="entry name" value="iron-sulfur cluster assembly accessory protein"/>
    <property type="match status" value="1"/>
</dbReference>
<feature type="domain" description="Core" evidence="1">
    <location>
        <begin position="2"/>
        <end position="101"/>
    </location>
</feature>
<dbReference type="InterPro" id="IPR000361">
    <property type="entry name" value="ATAP_core_dom"/>
</dbReference>
<dbReference type="InterPro" id="IPR035903">
    <property type="entry name" value="HesB-like_dom_sf"/>
</dbReference>
<dbReference type="Proteomes" id="UP001596142">
    <property type="component" value="Unassembled WGS sequence"/>
</dbReference>
<dbReference type="InterPro" id="IPR016092">
    <property type="entry name" value="ATAP"/>
</dbReference>
<dbReference type="RefSeq" id="WP_054636180.1">
    <property type="nucleotide sequence ID" value="NZ_JBHSOZ010000002.1"/>
</dbReference>
<proteinExistence type="predicted"/>
<accession>A0ABW0YLC8</accession>
<sequence>MINISEAAINRVKQMMEEEGESLKLRIGVKGGGCSGLSYGMGFDNEAQEGDTELEIDGLQVLVDEESAPVIKGLQIDYKENMMGGGFTIDNPNAIASCGCGSSFRTAANAGTPEDC</sequence>
<comment type="caution">
    <text evidence="2">The sequence shown here is derived from an EMBL/GenBank/DDBJ whole genome shotgun (WGS) entry which is preliminary data.</text>
</comment>
<dbReference type="PANTHER" id="PTHR47265">
    <property type="entry name" value="IRON-SULFUR ASSEMBLY PROTEIN ISCA, CHLOROPLASTIC"/>
    <property type="match status" value="1"/>
</dbReference>
<dbReference type="PANTHER" id="PTHR47265:SF1">
    <property type="entry name" value="IRON-SULFUR ASSEMBLY PROTEIN ISCA, CHLOROPLASTIC"/>
    <property type="match status" value="1"/>
</dbReference>
<dbReference type="InterPro" id="IPR017870">
    <property type="entry name" value="FeS_cluster_insertion_CS"/>
</dbReference>
<organism evidence="2 3">
    <name type="scientific">Thalassorhabdus alkalitolerans</name>
    <dbReference type="NCBI Taxonomy" id="2282697"/>
    <lineage>
        <taxon>Bacteria</taxon>
        <taxon>Bacillati</taxon>
        <taxon>Bacillota</taxon>
        <taxon>Bacilli</taxon>
        <taxon>Bacillales</taxon>
        <taxon>Bacillaceae</taxon>
        <taxon>Thalassorhabdus</taxon>
    </lineage>
</organism>
<evidence type="ECO:0000259" key="1">
    <source>
        <dbReference type="Pfam" id="PF01521"/>
    </source>
</evidence>
<name>A0ABW0YLC8_9BACI</name>
<dbReference type="SUPFAM" id="SSF89360">
    <property type="entry name" value="HesB-like domain"/>
    <property type="match status" value="1"/>
</dbReference>
<evidence type="ECO:0000313" key="3">
    <source>
        <dbReference type="Proteomes" id="UP001596142"/>
    </source>
</evidence>
<gene>
    <name evidence="2" type="ORF">ACFPU1_00055</name>
</gene>
<dbReference type="Gene3D" id="2.60.300.12">
    <property type="entry name" value="HesB-like domain"/>
    <property type="match status" value="1"/>
</dbReference>
<protein>
    <submittedName>
        <fullName evidence="2">HesB/IscA family protein</fullName>
    </submittedName>
</protein>
<dbReference type="InterPro" id="IPR031108">
    <property type="entry name" value="IscA_plant_cyanobact"/>
</dbReference>
<evidence type="ECO:0000313" key="2">
    <source>
        <dbReference type="EMBL" id="MFC5711164.1"/>
    </source>
</evidence>
<reference evidence="3" key="1">
    <citation type="journal article" date="2019" name="Int. J. Syst. Evol. Microbiol.">
        <title>The Global Catalogue of Microorganisms (GCM) 10K type strain sequencing project: providing services to taxonomists for standard genome sequencing and annotation.</title>
        <authorList>
            <consortium name="The Broad Institute Genomics Platform"/>
            <consortium name="The Broad Institute Genome Sequencing Center for Infectious Disease"/>
            <person name="Wu L."/>
            <person name="Ma J."/>
        </authorList>
    </citation>
    <scope>NUCLEOTIDE SEQUENCE [LARGE SCALE GENOMIC DNA]</scope>
    <source>
        <strain evidence="3">CECT 7184</strain>
    </source>
</reference>
<dbReference type="Pfam" id="PF01521">
    <property type="entry name" value="Fe-S_biosyn"/>
    <property type="match status" value="1"/>
</dbReference>